<feature type="compositionally biased region" description="Low complexity" evidence="12">
    <location>
        <begin position="1199"/>
        <end position="1226"/>
    </location>
</feature>
<keyword evidence="5 11" id="KW-0863">Zinc-finger</keyword>
<dbReference type="GO" id="GO:0008270">
    <property type="term" value="F:zinc ion binding"/>
    <property type="evidence" value="ECO:0007669"/>
    <property type="project" value="UniProtKB-KW"/>
</dbReference>
<dbReference type="KEGG" id="ptep:107438714"/>
<accession>G3XFD9</accession>
<gene>
    <name evidence="14" type="primary">At-ci</name>
</gene>
<dbReference type="GeneID" id="107438714"/>
<dbReference type="FunFam" id="3.30.160.60:FF:000019">
    <property type="entry name" value="GLI family zinc finger 3"/>
    <property type="match status" value="1"/>
</dbReference>
<evidence type="ECO:0000256" key="12">
    <source>
        <dbReference type="SAM" id="MobiDB-lite"/>
    </source>
</evidence>
<organism evidence="14">
    <name type="scientific">Parasteatoda tepidariorum</name>
    <name type="common">Common house spider</name>
    <name type="synonym">Achaearanea tepidariorum</name>
    <dbReference type="NCBI Taxonomy" id="114398"/>
    <lineage>
        <taxon>Eukaryota</taxon>
        <taxon>Metazoa</taxon>
        <taxon>Ecdysozoa</taxon>
        <taxon>Arthropoda</taxon>
        <taxon>Chelicerata</taxon>
        <taxon>Arachnida</taxon>
        <taxon>Araneae</taxon>
        <taxon>Araneomorphae</taxon>
        <taxon>Entelegynae</taxon>
        <taxon>Araneoidea</taxon>
        <taxon>Theridiidae</taxon>
        <taxon>Parasteatoda</taxon>
    </lineage>
</organism>
<dbReference type="InterPro" id="IPR056436">
    <property type="entry name" value="Znf-C2H2_ZIC1-5/GLI1-3-like"/>
</dbReference>
<feature type="domain" description="C2H2-type" evidence="13">
    <location>
        <begin position="411"/>
        <end position="436"/>
    </location>
</feature>
<dbReference type="FunFam" id="3.30.160.60:FF:000068">
    <property type="entry name" value="GLI family zinc finger 3"/>
    <property type="match status" value="1"/>
</dbReference>
<evidence type="ECO:0000256" key="11">
    <source>
        <dbReference type="PROSITE-ProRule" id="PRU00042"/>
    </source>
</evidence>
<evidence type="ECO:0000256" key="7">
    <source>
        <dbReference type="ARBA" id="ARBA00023015"/>
    </source>
</evidence>
<feature type="region of interest" description="Disordered" evidence="12">
    <location>
        <begin position="423"/>
        <end position="519"/>
    </location>
</feature>
<keyword evidence="4" id="KW-0677">Repeat</keyword>
<dbReference type="CTD" id="12679"/>
<dbReference type="PANTHER" id="PTHR45718">
    <property type="entry name" value="TRANSCRIPTIONAL ACTIVATOR CUBITUS INTERRUPTUS"/>
    <property type="match status" value="1"/>
</dbReference>
<feature type="compositionally biased region" description="Polar residues" evidence="12">
    <location>
        <begin position="1366"/>
        <end position="1390"/>
    </location>
</feature>
<protein>
    <submittedName>
        <fullName evidence="14">Cubitus interruptus protein</fullName>
    </submittedName>
</protein>
<feature type="region of interest" description="Disordered" evidence="12">
    <location>
        <begin position="625"/>
        <end position="645"/>
    </location>
</feature>
<keyword evidence="8" id="KW-0238">DNA-binding</keyword>
<dbReference type="Pfam" id="PF23561">
    <property type="entry name" value="zf-C2H2_15"/>
    <property type="match status" value="1"/>
</dbReference>
<evidence type="ECO:0000256" key="8">
    <source>
        <dbReference type="ARBA" id="ARBA00023125"/>
    </source>
</evidence>
<dbReference type="InterPro" id="IPR043359">
    <property type="entry name" value="GLI-like"/>
</dbReference>
<proteinExistence type="evidence at transcript level"/>
<dbReference type="PANTHER" id="PTHR45718:SF4">
    <property type="entry name" value="TRANSCRIPTIONAL ACTIVATOR CUBITUS INTERRUPTUS"/>
    <property type="match status" value="1"/>
</dbReference>
<dbReference type="RefSeq" id="NP_001310734.1">
    <property type="nucleotide sequence ID" value="NM_001323805.1"/>
</dbReference>
<feature type="region of interest" description="Disordered" evidence="12">
    <location>
        <begin position="1538"/>
        <end position="1565"/>
    </location>
</feature>
<evidence type="ECO:0000256" key="3">
    <source>
        <dbReference type="ARBA" id="ARBA00022723"/>
    </source>
</evidence>
<reference evidence="14" key="1">
    <citation type="journal article" date="2011" name="Nat. Commun.">
        <title>Travelling and splitting of a wave of hedgehog expression involved in spider-head segmentation.</title>
        <authorList>
            <person name="Kanayama M."/>
            <person name="Akiyama-Oda Y."/>
            <person name="Nishimura O."/>
            <person name="Tarui H."/>
            <person name="Agata K."/>
            <person name="Oda H."/>
        </authorList>
    </citation>
    <scope>NUCLEOTIDE SEQUENCE</scope>
    <source>
        <tissue evidence="14">Embryo</tissue>
    </source>
</reference>
<feature type="compositionally biased region" description="Polar residues" evidence="12">
    <location>
        <begin position="464"/>
        <end position="491"/>
    </location>
</feature>
<comment type="subcellular location">
    <subcellularLocation>
        <location evidence="1">Nucleus</location>
    </subcellularLocation>
</comment>
<evidence type="ECO:0000256" key="1">
    <source>
        <dbReference type="ARBA" id="ARBA00004123"/>
    </source>
</evidence>
<dbReference type="Pfam" id="PF00096">
    <property type="entry name" value="zf-C2H2"/>
    <property type="match status" value="2"/>
</dbReference>
<dbReference type="PROSITE" id="PS50157">
    <property type="entry name" value="ZINC_FINGER_C2H2_2"/>
    <property type="match status" value="5"/>
</dbReference>
<evidence type="ECO:0000259" key="13">
    <source>
        <dbReference type="PROSITE" id="PS50157"/>
    </source>
</evidence>
<evidence type="ECO:0000256" key="4">
    <source>
        <dbReference type="ARBA" id="ARBA00022737"/>
    </source>
</evidence>
<dbReference type="GO" id="GO:0140297">
    <property type="term" value="F:DNA-binding transcription factor binding"/>
    <property type="evidence" value="ECO:0007669"/>
    <property type="project" value="UniProtKB-ARBA"/>
</dbReference>
<feature type="compositionally biased region" description="Basic and acidic residues" evidence="12">
    <location>
        <begin position="448"/>
        <end position="463"/>
    </location>
</feature>
<keyword evidence="6" id="KW-0862">Zinc</keyword>
<dbReference type="SUPFAM" id="SSF57667">
    <property type="entry name" value="beta-beta-alpha zinc fingers"/>
    <property type="match status" value="3"/>
</dbReference>
<dbReference type="GO" id="GO:0005634">
    <property type="term" value="C:nucleus"/>
    <property type="evidence" value="ECO:0007669"/>
    <property type="project" value="UniProtKB-SubCell"/>
</dbReference>
<evidence type="ECO:0000313" key="14">
    <source>
        <dbReference type="EMBL" id="BAK93298.1"/>
    </source>
</evidence>
<evidence type="ECO:0000256" key="5">
    <source>
        <dbReference type="ARBA" id="ARBA00022771"/>
    </source>
</evidence>
<dbReference type="InterPro" id="IPR013087">
    <property type="entry name" value="Znf_C2H2_type"/>
</dbReference>
<dbReference type="FunFam" id="3.30.160.60:FF:000036">
    <property type="entry name" value="GLI family zinc finger 3"/>
    <property type="match status" value="1"/>
</dbReference>
<name>G3XFD9_PARTP</name>
<dbReference type="PROSITE" id="PS00028">
    <property type="entry name" value="ZINC_FINGER_C2H2_1"/>
    <property type="match status" value="4"/>
</dbReference>
<sequence>MSNLSIPLQFPSAFAAVHGPIPVDHQTHEGRYFWDSRLHHPLHHGAASNPAAPNLSDLSMLGVSAQRRAAVAGGPMDSPLHFPYRFSPTYLEHMYGMAAAGLPVVPPVSSMDGRASHLASPRSETRHGRKRALSISPYNLSDTLALDSMIRFSPNSLASYTHGSRSSSASGSYGHLSAGTLSPTFGLPQQYPLHPAFLRQQSFGVPSPFGAPRMFGNPFGSSLLSPNMPDSGGRETACNIVSSTVEGEDSHGIKIKKEMRRDTTDDKEGGGDPKDEPEDFIETNCHWKSCGKEFMTQEELVQHINKDHIQGSRKTSFVCRWKDCSREEKPFKAQYMLVVHMRRHTGEKPNKCTFEGCSKAYSRLENLKTHLRSHTGEKPYTCEFPGCSKAFSNASDRAKHQNRTHSNTKPYACKAPGCTKRYTDPSSLRKHVKTVHGPDFFANKKHKGGDGKDDSKPTDDQPHDQSSSMGGSPNSDGSSTTNPGSMSSPSIKSEDSPHTIHEESVDECGPPISDNHISTTSRLPDIDAVWVPVAEVLEEELEDEVSLASCSVGGDIKTEGGRRPKSFKTKFRASFKSARDWFPNLLTSRSGRGSCKNLESMSLTQTSQTTEVKVAENVIQTSGPVATCTTDLPKPNNSHSGSSSTVSSFFSSLHSEAGSQGAASQVNSNKSGQSCIGPVNSSSTYDPISAGSSRRSSQSVEPLPYELTSQLHSKRTKATVAQVLSNTSNLVVLSQNECLVSDNEAFQHGYSPLFGFPPPQYPMSPPSMNSVASPQYPMSPPSMNSVASPQYPMRPPSMNSVASPKSNSIRNHPNQNMHSCVLEENKDMVLPDDVVNYINDVVDQIRPPSASSEAYSSVSQNWTCCKNDNSSVQAQQCSQNVNNSAQNSQSCYSGNVVQQYQNPVQTFQNDINKHLQQQHVNCNASNPNFNKIANQNSSFCQPNIPSQNNSHNVVQTNSQPQQNCMQQSPHTLNTTYNGSQTECNNSHYSQNNYTNCQNYGSSYNYNRQTIYPSDMSQSYPSQHKMPSSGYGSTVHPNTTNCSSQNYQPYANGARNNTHMHSIQQNIPCNNTQETKNPAYRLNSNSNLCVIQNGQMNQPMHSNQNDSEYDANNWCNNQIQGYNAGTGYINQCQTGVNPQNQQNMMSPTNQYPNNPVQNFDSSAGYGNCNVQAQNSSEFYSPFNSYNQNLCSGSEVSYPTQPQMSMHHNHSMQQQSSSQTASISRQSQTMGQPMCHQVNNQSQPSVQSTIPQQPSHQLYAQYQPMNSPAVMPYQKTLNSQMNQHTSLKLETPQHLSSVNSQAHHYQPPVNNQPVHQPNMGSQTLNAMAQMQSQTSVNSHIQTSINSHTHSHHNSINPQAQLYQQPINSQTHTQPPSYHQTVNPQTAMSQQMMQKCPQIPFQQPMPPQYPGSLQQHNLPPQYPTQQVPMTPNFSSAASNSFHDQKINCNSTDQNSLPTLLHLDKNHLCNRKKGSYSLQAQHSASSVSEQDEKESAYAVTQTMDQKEIQCQNVSQSSLSVEAYQRTLKYVQQCQEMMSQQQASPGCNRVSSSTDRQSPAASSPLSQTSNMVINDLNSGLQSLIQEDRCFQVQTMCANL</sequence>
<dbReference type="OrthoDB" id="3214149at2759"/>
<feature type="region of interest" description="Disordered" evidence="12">
    <location>
        <begin position="1366"/>
        <end position="1391"/>
    </location>
</feature>
<keyword evidence="10" id="KW-0539">Nucleus</keyword>
<keyword evidence="9" id="KW-0804">Transcription</keyword>
<dbReference type="InterPro" id="IPR036236">
    <property type="entry name" value="Znf_C2H2_sf"/>
</dbReference>
<evidence type="ECO:0000256" key="9">
    <source>
        <dbReference type="ARBA" id="ARBA00023163"/>
    </source>
</evidence>
<keyword evidence="3" id="KW-0479">Metal-binding</keyword>
<feature type="region of interest" description="Disordered" evidence="12">
    <location>
        <begin position="1195"/>
        <end position="1251"/>
    </location>
</feature>
<feature type="compositionally biased region" description="Low complexity" evidence="12">
    <location>
        <begin position="689"/>
        <end position="699"/>
    </location>
</feature>
<dbReference type="Gene3D" id="3.30.160.60">
    <property type="entry name" value="Classic Zinc Finger"/>
    <property type="match status" value="5"/>
</dbReference>
<dbReference type="SMART" id="SM00355">
    <property type="entry name" value="ZnF_C2H2"/>
    <property type="match status" value="5"/>
</dbReference>
<evidence type="ECO:0000256" key="10">
    <source>
        <dbReference type="ARBA" id="ARBA00023242"/>
    </source>
</evidence>
<feature type="compositionally biased region" description="Polar residues" evidence="12">
    <location>
        <begin position="661"/>
        <end position="686"/>
    </location>
</feature>
<dbReference type="FunFam" id="3.30.160.60:FF:000031">
    <property type="entry name" value="GLI family zinc finger 3"/>
    <property type="match status" value="1"/>
</dbReference>
<dbReference type="GO" id="GO:0000981">
    <property type="term" value="F:DNA-binding transcription factor activity, RNA polymerase II-specific"/>
    <property type="evidence" value="ECO:0007669"/>
    <property type="project" value="TreeGrafter"/>
</dbReference>
<dbReference type="EMBL" id="AB605263">
    <property type="protein sequence ID" value="BAK93298.1"/>
    <property type="molecule type" value="mRNA"/>
</dbReference>
<evidence type="ECO:0000256" key="6">
    <source>
        <dbReference type="ARBA" id="ARBA00022833"/>
    </source>
</evidence>
<feature type="domain" description="C2H2-type" evidence="13">
    <location>
        <begin position="380"/>
        <end position="410"/>
    </location>
</feature>
<evidence type="ECO:0000256" key="2">
    <source>
        <dbReference type="ARBA" id="ARBA00010831"/>
    </source>
</evidence>
<feature type="domain" description="C2H2-type" evidence="13">
    <location>
        <begin position="350"/>
        <end position="379"/>
    </location>
</feature>
<dbReference type="FunFam" id="3.30.160.60:FF:000048">
    <property type="entry name" value="GLI family zinc finger 3"/>
    <property type="match status" value="1"/>
</dbReference>
<feature type="compositionally biased region" description="Basic and acidic residues" evidence="12">
    <location>
        <begin position="492"/>
        <end position="503"/>
    </location>
</feature>
<feature type="domain" description="C2H2-type" evidence="13">
    <location>
        <begin position="322"/>
        <end position="349"/>
    </location>
</feature>
<feature type="domain" description="C2H2-type" evidence="13">
    <location>
        <begin position="283"/>
        <end position="308"/>
    </location>
</feature>
<feature type="region of interest" description="Disordered" evidence="12">
    <location>
        <begin position="660"/>
        <end position="703"/>
    </location>
</feature>
<keyword evidence="7" id="KW-0805">Transcription regulation</keyword>
<feature type="compositionally biased region" description="Basic and acidic residues" evidence="12">
    <location>
        <begin position="254"/>
        <end position="274"/>
    </location>
</feature>
<feature type="region of interest" description="Disordered" evidence="12">
    <location>
        <begin position="254"/>
        <end position="279"/>
    </location>
</feature>
<feature type="compositionally biased region" description="Low complexity" evidence="12">
    <location>
        <begin position="1235"/>
        <end position="1246"/>
    </location>
</feature>
<dbReference type="GO" id="GO:0000978">
    <property type="term" value="F:RNA polymerase II cis-regulatory region sequence-specific DNA binding"/>
    <property type="evidence" value="ECO:0007669"/>
    <property type="project" value="TreeGrafter"/>
</dbReference>
<dbReference type="GO" id="GO:0000122">
    <property type="term" value="P:negative regulation of transcription by RNA polymerase II"/>
    <property type="evidence" value="ECO:0007669"/>
    <property type="project" value="UniProtKB-ARBA"/>
</dbReference>
<comment type="similarity">
    <text evidence="2">Belongs to the GLI C2H2-type zinc-finger protein family.</text>
</comment>